<dbReference type="PANTHER" id="PTHR43194">
    <property type="entry name" value="HYDROLASE ALPHA/BETA FOLD FAMILY"/>
    <property type="match status" value="1"/>
</dbReference>
<dbReference type="InterPro" id="IPR000073">
    <property type="entry name" value="AB_hydrolase_1"/>
</dbReference>
<sequence length="380" mass="42749">MDPFYFRKVTLLIMLLFLLQFTGCSKYLAEKVVKAPNFGKTADELGELSEEQMAYRQFDSQGRITIGSPEISMHYVVIEPRNEWAAAKGTAIHDKLSMEFDLHNSGIPSQEWAEIPEIMYLDQYPDKGDFNNMGLKFTAERQTPPRSGPRFKGTVVFLHGLGVDKMFYASSWAQLMASHGYRCILPDLRGHGRTTGDYVTYGRREAEDVSRLLDRLWGPLPVERPVILFGTSLGGSTAIQTAAKDSRVDAVIALEPFSSLLETAYDFARLEHPVISMFTSRKIIEKAVEDGGKIAGFDARRDTALDAAGGLETPLLVIHGSDDRHVTAEHSFRLHEAAANSTLIIKEGKHHMNLGCNDIYDLRDKIFDWLEKSLYNHFPR</sequence>
<accession>A0A1Q2MIF4</accession>
<protein>
    <submittedName>
        <fullName evidence="2">Acetoin dehydrogenase E2 subunit dihydrolipoyllysine-residue acetyltransferase</fullName>
    </submittedName>
</protein>
<feature type="domain" description="AB hydrolase-1" evidence="1">
    <location>
        <begin position="155"/>
        <end position="285"/>
    </location>
</feature>
<name>A0A1Q2MIF4_9BACT</name>
<evidence type="ECO:0000313" key="3">
    <source>
        <dbReference type="Proteomes" id="UP000188181"/>
    </source>
</evidence>
<dbReference type="Gene3D" id="3.40.50.1820">
    <property type="entry name" value="alpha/beta hydrolase"/>
    <property type="match status" value="1"/>
</dbReference>
<dbReference type="EMBL" id="CP019646">
    <property type="protein sequence ID" value="AQQ72460.1"/>
    <property type="molecule type" value="Genomic_DNA"/>
</dbReference>
<dbReference type="GO" id="GO:0016740">
    <property type="term" value="F:transferase activity"/>
    <property type="evidence" value="ECO:0007669"/>
    <property type="project" value="UniProtKB-KW"/>
</dbReference>
<dbReference type="OrthoDB" id="9786110at2"/>
<keyword evidence="2" id="KW-0808">Transferase</keyword>
<dbReference type="KEGG" id="pbas:SMSP2_02845"/>
<keyword evidence="3" id="KW-1185">Reference proteome</keyword>
<dbReference type="STRING" id="1851148.SMSP2_02845"/>
<dbReference type="InterPro" id="IPR050228">
    <property type="entry name" value="Carboxylesterase_BioH"/>
</dbReference>
<dbReference type="Pfam" id="PF12697">
    <property type="entry name" value="Abhydrolase_6"/>
    <property type="match status" value="1"/>
</dbReference>
<gene>
    <name evidence="2" type="ORF">SMSP2_02845</name>
</gene>
<dbReference type="PANTHER" id="PTHR43194:SF2">
    <property type="entry name" value="PEROXISOMAL MEMBRANE PROTEIN LPX1"/>
    <property type="match status" value="1"/>
</dbReference>
<reference evidence="3" key="1">
    <citation type="submission" date="2017-02" db="EMBL/GenBank/DDBJ databases">
        <title>Comparative genomics and description of representatives of a novel lineage of planctomycetes thriving in anoxic sediments.</title>
        <authorList>
            <person name="Spring S."/>
            <person name="Bunk B."/>
            <person name="Sproer C."/>
        </authorList>
    </citation>
    <scope>NUCLEOTIDE SEQUENCE [LARGE SCALE GENOMIC DNA]</scope>
    <source>
        <strain evidence="3">SM-Chi-D1</strain>
    </source>
</reference>
<dbReference type="InterPro" id="IPR029058">
    <property type="entry name" value="AB_hydrolase_fold"/>
</dbReference>
<organism evidence="2 3">
    <name type="scientific">Limihaloglobus sulfuriphilus</name>
    <dbReference type="NCBI Taxonomy" id="1851148"/>
    <lineage>
        <taxon>Bacteria</taxon>
        <taxon>Pseudomonadati</taxon>
        <taxon>Planctomycetota</taxon>
        <taxon>Phycisphaerae</taxon>
        <taxon>Sedimentisphaerales</taxon>
        <taxon>Sedimentisphaeraceae</taxon>
        <taxon>Limihaloglobus</taxon>
    </lineage>
</organism>
<dbReference type="AlphaFoldDB" id="A0A1Q2MIF4"/>
<evidence type="ECO:0000313" key="2">
    <source>
        <dbReference type="EMBL" id="AQQ72460.1"/>
    </source>
</evidence>
<dbReference type="SUPFAM" id="SSF53474">
    <property type="entry name" value="alpha/beta-Hydrolases"/>
    <property type="match status" value="1"/>
</dbReference>
<proteinExistence type="predicted"/>
<dbReference type="Proteomes" id="UP000188181">
    <property type="component" value="Chromosome"/>
</dbReference>
<evidence type="ECO:0000259" key="1">
    <source>
        <dbReference type="Pfam" id="PF12697"/>
    </source>
</evidence>